<dbReference type="Proteomes" id="UP001168620">
    <property type="component" value="Unassembled WGS sequence"/>
</dbReference>
<reference evidence="1" key="1">
    <citation type="submission" date="2023-06" db="EMBL/GenBank/DDBJ databases">
        <title>Draft genome sequence of Nocardioides sp. SOB77.</title>
        <authorList>
            <person name="Zhang G."/>
        </authorList>
    </citation>
    <scope>NUCLEOTIDE SEQUENCE</scope>
    <source>
        <strain evidence="1">SOB77</strain>
    </source>
</reference>
<name>A0ABT8FLM2_9ACTN</name>
<gene>
    <name evidence="1" type="ORF">QWY28_21625</name>
</gene>
<dbReference type="EMBL" id="JAUHJQ010000016">
    <property type="protein sequence ID" value="MDN4175578.1"/>
    <property type="molecule type" value="Genomic_DNA"/>
</dbReference>
<accession>A0ABT8FLM2</accession>
<evidence type="ECO:0008006" key="3">
    <source>
        <dbReference type="Google" id="ProtNLM"/>
    </source>
</evidence>
<evidence type="ECO:0000313" key="1">
    <source>
        <dbReference type="EMBL" id="MDN4175578.1"/>
    </source>
</evidence>
<protein>
    <recommendedName>
        <fullName evidence="3">HEPN AbiU2-like domain-containing protein</fullName>
    </recommendedName>
</protein>
<dbReference type="RefSeq" id="WP_300954943.1">
    <property type="nucleotide sequence ID" value="NZ_JAUHJQ010000016.1"/>
</dbReference>
<evidence type="ECO:0000313" key="2">
    <source>
        <dbReference type="Proteomes" id="UP001168620"/>
    </source>
</evidence>
<proteinExistence type="predicted"/>
<sequence>MERLVRIAVHMQEAVRLGSSRWLEHQRLALILLDNAAELLMNRCCEDLLRREDFDLRELRNIERAQAWRPDLYRTEPMARRLDELRARTTSIRRRKRIERDFNEKARFLVERDQLQPTYARILLRLHAYRNEAYHRDEVRPETLSSAVEIYTIAACHLMRTLTTGTMIGYSRDAPEPLRRFSELFSQARTPFDVQPAIADALLVEAGLAGVSAVREVLRSNMTDRLDTFEDVLAELAGAWPDRGWTPETVLAQLQLPDEPQNAFLGPADVASLSLPLGPDDLTRWRQGVTEIGEADDVLAAFTVFANFEEAFEELESAALAAIRAYEEYLDLEMERMRGN</sequence>
<organism evidence="1 2">
    <name type="scientific">Nocardioides oceani</name>
    <dbReference type="NCBI Taxonomy" id="3058369"/>
    <lineage>
        <taxon>Bacteria</taxon>
        <taxon>Bacillati</taxon>
        <taxon>Actinomycetota</taxon>
        <taxon>Actinomycetes</taxon>
        <taxon>Propionibacteriales</taxon>
        <taxon>Nocardioidaceae</taxon>
        <taxon>Nocardioides</taxon>
    </lineage>
</organism>
<keyword evidence="2" id="KW-1185">Reference proteome</keyword>
<comment type="caution">
    <text evidence="1">The sequence shown here is derived from an EMBL/GenBank/DDBJ whole genome shotgun (WGS) entry which is preliminary data.</text>
</comment>